<comment type="caution">
    <text evidence="2">The sequence shown here is derived from an EMBL/GenBank/DDBJ whole genome shotgun (WGS) entry which is preliminary data.</text>
</comment>
<feature type="chain" id="PRO_5026718478" description="Tetratricopeptide repeat protein" evidence="1">
    <location>
        <begin position="31"/>
        <end position="431"/>
    </location>
</feature>
<keyword evidence="1" id="KW-0732">Signal</keyword>
<dbReference type="EMBL" id="WWCJ01000003">
    <property type="protein sequence ID" value="MYN01648.1"/>
    <property type="molecule type" value="Genomic_DNA"/>
</dbReference>
<dbReference type="InterPro" id="IPR019734">
    <property type="entry name" value="TPR_rpt"/>
</dbReference>
<reference evidence="2 3" key="1">
    <citation type="submission" date="2019-12" db="EMBL/GenBank/DDBJ databases">
        <title>Novel species isolated from a subtropical stream in China.</title>
        <authorList>
            <person name="Lu H."/>
        </authorList>
    </citation>
    <scope>NUCLEOTIDE SEQUENCE [LARGE SCALE GENOMIC DNA]</scope>
    <source>
        <strain evidence="2 3">DS3</strain>
    </source>
</reference>
<evidence type="ECO:0008006" key="4">
    <source>
        <dbReference type="Google" id="ProtNLM"/>
    </source>
</evidence>
<dbReference type="Proteomes" id="UP000448575">
    <property type="component" value="Unassembled WGS sequence"/>
</dbReference>
<accession>A0A6N9HDN0</accession>
<gene>
    <name evidence="2" type="ORF">GTP41_06000</name>
</gene>
<name>A0A6N9HDN0_9BURK</name>
<evidence type="ECO:0000313" key="3">
    <source>
        <dbReference type="Proteomes" id="UP000448575"/>
    </source>
</evidence>
<keyword evidence="3" id="KW-1185">Reference proteome</keyword>
<evidence type="ECO:0000313" key="2">
    <source>
        <dbReference type="EMBL" id="MYN01648.1"/>
    </source>
</evidence>
<sequence>MTQYRFARIGLLLAAIGLSAGPALVQTAHAQDKKEIAGAQQETVRKEMYKFLDGKVLTPLLEGKKYAEVTALLDQADAMQNKTPYEQYVINRTRLAVAFGTNDRPKLIEMLEYATASGRMEKAENARFTQALAGYYQEDKNYPKVIEKLSKYHELSGDPKVPRQIMRIRFESGDHKGVQSDLLKQLDNAIKTNQPMSRDELHMLADASHRLKDKAAYLTALEGLVRWHPRDSYWSDMLYRTRGKENYSTRFSADIVRLQKVATTKMEEQDYVELAEVDQLEGQFIEGKAVLDAGIANGTVKMNDKIKKLKAQLDKQAADDTKSIAASEAAARKAKNGIGLVNLGYAFVTMGQYDKGIALIQEGIAKGGLKNAEDAKLRLGYSYAMAGKKEEAIKILETVQGADGRADLARYWILWVNRPYPATVGEDDKQG</sequence>
<dbReference type="AlphaFoldDB" id="A0A6N9HDN0"/>
<dbReference type="SUPFAM" id="SSF48452">
    <property type="entry name" value="TPR-like"/>
    <property type="match status" value="1"/>
</dbReference>
<protein>
    <recommendedName>
        <fullName evidence="4">Tetratricopeptide repeat protein</fullName>
    </recommendedName>
</protein>
<dbReference type="Pfam" id="PF13174">
    <property type="entry name" value="TPR_6"/>
    <property type="match status" value="1"/>
</dbReference>
<dbReference type="InterPro" id="IPR011990">
    <property type="entry name" value="TPR-like_helical_dom_sf"/>
</dbReference>
<organism evidence="2 3">
    <name type="scientific">Pseudoduganella guangdongensis</name>
    <dbReference type="NCBI Taxonomy" id="2692179"/>
    <lineage>
        <taxon>Bacteria</taxon>
        <taxon>Pseudomonadati</taxon>
        <taxon>Pseudomonadota</taxon>
        <taxon>Betaproteobacteria</taxon>
        <taxon>Burkholderiales</taxon>
        <taxon>Oxalobacteraceae</taxon>
        <taxon>Telluria group</taxon>
        <taxon>Pseudoduganella</taxon>
    </lineage>
</organism>
<evidence type="ECO:0000256" key="1">
    <source>
        <dbReference type="SAM" id="SignalP"/>
    </source>
</evidence>
<proteinExistence type="predicted"/>
<feature type="signal peptide" evidence="1">
    <location>
        <begin position="1"/>
        <end position="30"/>
    </location>
</feature>
<dbReference type="RefSeq" id="WP_161024652.1">
    <property type="nucleotide sequence ID" value="NZ_WWCJ01000003.1"/>
</dbReference>
<dbReference type="Gene3D" id="1.25.40.10">
    <property type="entry name" value="Tetratricopeptide repeat domain"/>
    <property type="match status" value="1"/>
</dbReference>